<organism evidence="2 3">
    <name type="scientific">Pseudoleptotrichia goodfellowii F0264</name>
    <dbReference type="NCBI Taxonomy" id="596323"/>
    <lineage>
        <taxon>Bacteria</taxon>
        <taxon>Fusobacteriati</taxon>
        <taxon>Fusobacteriota</taxon>
        <taxon>Fusobacteriia</taxon>
        <taxon>Fusobacteriales</taxon>
        <taxon>Leptotrichiaceae</taxon>
        <taxon>Pseudoleptotrichia</taxon>
    </lineage>
</organism>
<dbReference type="AlphaFoldDB" id="D0GKF2"/>
<keyword evidence="1" id="KW-1133">Transmembrane helix</keyword>
<evidence type="ECO:0000256" key="1">
    <source>
        <dbReference type="SAM" id="Phobius"/>
    </source>
</evidence>
<proteinExistence type="predicted"/>
<gene>
    <name evidence="2" type="ORF">HMPREF0554_2259</name>
</gene>
<reference evidence="2 3" key="1">
    <citation type="submission" date="2009-10" db="EMBL/GenBank/DDBJ databases">
        <authorList>
            <person name="Harkins D.M."/>
            <person name="Madupu R."/>
            <person name="Durkin A.S."/>
            <person name="Torralba M."/>
            <person name="Methe B."/>
            <person name="Sutton G.G."/>
            <person name="Strausberg R.L."/>
            <person name="Nelson K.E."/>
        </authorList>
    </citation>
    <scope>NUCLEOTIDE SEQUENCE [LARGE SCALE GENOMIC DNA]</scope>
    <source>
        <strain evidence="2 3">F0264</strain>
    </source>
</reference>
<sequence length="193" mass="23188">MRRIIKVWFFISILIFLMYIIWACYRYLNPEIHIFKSKKYNLKIIKEGTFGDDWISQNSFYYIDYVLKEDKNINEKKQSIIYEIGCSKLEKVGFDEKKGIFYGKLDFHSGVVSFRKNETDIKKLCSGYFILDLNTVGYESRMTEKKFEEKLLERGIRNDIIDTKKFVKKYGRLVYCLKISNSAQCDLPNWMFR</sequence>
<accession>D0GKF2</accession>
<keyword evidence="3" id="KW-1185">Reference proteome</keyword>
<evidence type="ECO:0000313" key="2">
    <source>
        <dbReference type="EMBL" id="EEY35434.1"/>
    </source>
</evidence>
<keyword evidence="1" id="KW-0812">Transmembrane</keyword>
<evidence type="ECO:0000313" key="3">
    <source>
        <dbReference type="Proteomes" id="UP000004226"/>
    </source>
</evidence>
<feature type="transmembrane region" description="Helical" evidence="1">
    <location>
        <begin position="7"/>
        <end position="28"/>
    </location>
</feature>
<name>D0GKF2_9FUSO</name>
<dbReference type="RefSeq" id="WP_006806961.1">
    <property type="nucleotide sequence ID" value="NZ_ADAD01000076.1"/>
</dbReference>
<keyword evidence="1" id="KW-0472">Membrane</keyword>
<comment type="caution">
    <text evidence="2">The sequence shown here is derived from an EMBL/GenBank/DDBJ whole genome shotgun (WGS) entry which is preliminary data.</text>
</comment>
<dbReference type="Proteomes" id="UP000004226">
    <property type="component" value="Unassembled WGS sequence"/>
</dbReference>
<dbReference type="EMBL" id="ADAD01000076">
    <property type="protein sequence ID" value="EEY35434.1"/>
    <property type="molecule type" value="Genomic_DNA"/>
</dbReference>
<protein>
    <submittedName>
        <fullName evidence="2">Uncharacterized protein</fullName>
    </submittedName>
</protein>